<dbReference type="EMBL" id="JABXXP010000018">
    <property type="protein sequence ID" value="NVN10111.1"/>
    <property type="molecule type" value="Genomic_DNA"/>
</dbReference>
<accession>A0A7Y7IUP0</accession>
<dbReference type="AlphaFoldDB" id="A0A7Y7IUP0"/>
<dbReference type="Pfam" id="PF07715">
    <property type="entry name" value="Plug"/>
    <property type="match status" value="1"/>
</dbReference>
<evidence type="ECO:0000256" key="11">
    <source>
        <dbReference type="ARBA" id="ARBA00023237"/>
    </source>
</evidence>
<dbReference type="Gene3D" id="2.40.170.20">
    <property type="entry name" value="TonB-dependent receptor, beta-barrel domain"/>
    <property type="match status" value="1"/>
</dbReference>
<keyword evidence="3 12" id="KW-1134">Transmembrane beta strand</keyword>
<gene>
    <name evidence="16" type="ORF">HUK84_02935</name>
</gene>
<comment type="similarity">
    <text evidence="12 13">Belongs to the TonB-dependent receptor family.</text>
</comment>
<dbReference type="Pfam" id="PF00593">
    <property type="entry name" value="TonB_dep_Rec_b-barrel"/>
    <property type="match status" value="1"/>
</dbReference>
<dbReference type="InterPro" id="IPR036942">
    <property type="entry name" value="Beta-barrel_TonB_sf"/>
</dbReference>
<evidence type="ECO:0000256" key="8">
    <source>
        <dbReference type="ARBA" id="ARBA00023065"/>
    </source>
</evidence>
<comment type="subcellular location">
    <subcellularLocation>
        <location evidence="1 12">Cell outer membrane</location>
        <topology evidence="1 12">Multi-pass membrane protein</topology>
    </subcellularLocation>
</comment>
<evidence type="ECO:0000256" key="4">
    <source>
        <dbReference type="ARBA" id="ARBA00022496"/>
    </source>
</evidence>
<evidence type="ECO:0000256" key="9">
    <source>
        <dbReference type="ARBA" id="ARBA00023077"/>
    </source>
</evidence>
<keyword evidence="16" id="KW-0675">Receptor</keyword>
<keyword evidence="9 13" id="KW-0798">TonB box</keyword>
<protein>
    <submittedName>
        <fullName evidence="16">TonB-dependent receptor plug domain-containing protein</fullName>
    </submittedName>
</protein>
<organism evidence="16 17">
    <name type="scientific">Nguyenibacter vanlangensis</name>
    <dbReference type="NCBI Taxonomy" id="1216886"/>
    <lineage>
        <taxon>Bacteria</taxon>
        <taxon>Pseudomonadati</taxon>
        <taxon>Pseudomonadota</taxon>
        <taxon>Alphaproteobacteria</taxon>
        <taxon>Acetobacterales</taxon>
        <taxon>Acetobacteraceae</taxon>
        <taxon>Nguyenibacter</taxon>
    </lineage>
</organism>
<keyword evidence="6" id="KW-0732">Signal</keyword>
<evidence type="ECO:0000256" key="2">
    <source>
        <dbReference type="ARBA" id="ARBA00022448"/>
    </source>
</evidence>
<dbReference type="InterPro" id="IPR039426">
    <property type="entry name" value="TonB-dep_rcpt-like"/>
</dbReference>
<dbReference type="InterPro" id="IPR037066">
    <property type="entry name" value="Plug_dom_sf"/>
</dbReference>
<feature type="domain" description="TonB-dependent receptor plug" evidence="15">
    <location>
        <begin position="44"/>
        <end position="142"/>
    </location>
</feature>
<feature type="non-terminal residue" evidence="16">
    <location>
        <position position="1"/>
    </location>
</feature>
<keyword evidence="2 12" id="KW-0813">Transport</keyword>
<reference evidence="16 17" key="1">
    <citation type="submission" date="2020-06" db="EMBL/GenBank/DDBJ databases">
        <title>Description of novel acetic acid bacteria.</title>
        <authorList>
            <person name="Sombolestani A."/>
        </authorList>
    </citation>
    <scope>NUCLEOTIDE SEQUENCE [LARGE SCALE GENOMIC DNA]</scope>
    <source>
        <strain evidence="16 17">LMG 31431</strain>
    </source>
</reference>
<dbReference type="PANTHER" id="PTHR32552">
    <property type="entry name" value="FERRICHROME IRON RECEPTOR-RELATED"/>
    <property type="match status" value="1"/>
</dbReference>
<dbReference type="RefSeq" id="WP_176638896.1">
    <property type="nucleotide sequence ID" value="NZ_JABXXP010000018.1"/>
</dbReference>
<dbReference type="GO" id="GO:0015344">
    <property type="term" value="F:siderophore uptake transmembrane transporter activity"/>
    <property type="evidence" value="ECO:0007669"/>
    <property type="project" value="TreeGrafter"/>
</dbReference>
<dbReference type="Proteomes" id="UP000534870">
    <property type="component" value="Unassembled WGS sequence"/>
</dbReference>
<keyword evidence="4" id="KW-0410">Iron transport</keyword>
<comment type="caution">
    <text evidence="16">The sequence shown here is derived from an EMBL/GenBank/DDBJ whole genome shotgun (WGS) entry which is preliminary data.</text>
</comment>
<evidence type="ECO:0000256" key="13">
    <source>
        <dbReference type="RuleBase" id="RU003357"/>
    </source>
</evidence>
<evidence type="ECO:0000256" key="7">
    <source>
        <dbReference type="ARBA" id="ARBA00023004"/>
    </source>
</evidence>
<keyword evidence="5 12" id="KW-0812">Transmembrane</keyword>
<evidence type="ECO:0000256" key="5">
    <source>
        <dbReference type="ARBA" id="ARBA00022692"/>
    </source>
</evidence>
<evidence type="ECO:0000256" key="10">
    <source>
        <dbReference type="ARBA" id="ARBA00023136"/>
    </source>
</evidence>
<evidence type="ECO:0000313" key="17">
    <source>
        <dbReference type="Proteomes" id="UP000534870"/>
    </source>
</evidence>
<evidence type="ECO:0000256" key="3">
    <source>
        <dbReference type="ARBA" id="ARBA00022452"/>
    </source>
</evidence>
<dbReference type="GO" id="GO:0009279">
    <property type="term" value="C:cell outer membrane"/>
    <property type="evidence" value="ECO:0007669"/>
    <property type="project" value="UniProtKB-SubCell"/>
</dbReference>
<dbReference type="InterPro" id="IPR012910">
    <property type="entry name" value="Plug_dom"/>
</dbReference>
<dbReference type="PROSITE" id="PS52016">
    <property type="entry name" value="TONB_DEPENDENT_REC_3"/>
    <property type="match status" value="1"/>
</dbReference>
<dbReference type="InterPro" id="IPR000531">
    <property type="entry name" value="Beta-barrel_TonB"/>
</dbReference>
<evidence type="ECO:0000256" key="6">
    <source>
        <dbReference type="ARBA" id="ARBA00022729"/>
    </source>
</evidence>
<dbReference type="Gene3D" id="2.170.130.10">
    <property type="entry name" value="TonB-dependent receptor, plug domain"/>
    <property type="match status" value="1"/>
</dbReference>
<keyword evidence="7" id="KW-0408">Iron</keyword>
<evidence type="ECO:0000259" key="15">
    <source>
        <dbReference type="Pfam" id="PF07715"/>
    </source>
</evidence>
<name>A0A7Y7IUP0_9PROT</name>
<dbReference type="PANTHER" id="PTHR32552:SF89">
    <property type="entry name" value="CATECHOLATE SIDEROPHORE RECEPTOR FIU"/>
    <property type="match status" value="1"/>
</dbReference>
<evidence type="ECO:0000256" key="1">
    <source>
        <dbReference type="ARBA" id="ARBA00004571"/>
    </source>
</evidence>
<feature type="domain" description="TonB-dependent receptor-like beta-barrel" evidence="14">
    <location>
        <begin position="302"/>
        <end position="719"/>
    </location>
</feature>
<keyword evidence="11 12" id="KW-0998">Cell outer membrane</keyword>
<keyword evidence="10 12" id="KW-0472">Membrane</keyword>
<proteinExistence type="inferred from homology"/>
<evidence type="ECO:0000313" key="16">
    <source>
        <dbReference type="EMBL" id="NVN10111.1"/>
    </source>
</evidence>
<sequence length="770" mass="84751">ASHLAAAAPAPRPEDIVVTSHNPVASANGVTGLAPGGGMMSVETEAKAVTTVSRDFIAKLAPATSAAQMIQFAPGTNIGSSDPFGLSDQTSINVRGMNQSEIGYLFEGAPVADVATYDPYTSEWGDTENYEEVQLSQGTSDVNAPLVNATGGQMNVTTIDPSHTFGGLMDYSYGSHKTNRGFIRINTGDILNTGVRGFVSYSNATYGTWRGPGRGMRRHVDSKFVKEWGEGNSISFVETYNENNQPNYAPVTAQQWKQYGDSYNYSPYPFQSTAAGSYWVTEVGDWRNMILVAPMHFTLTRKLSLLVEPYFYWGSGGGGMGQWDMPINNYNPSTGQNENLVLPYPGLAYNDAGTPSFHGEGYYMIKEFHPGINAHLEYQLDHHNKLTLGAFHDYYDDAEWTNISQLGPNGDPPNTWGSYGLKFQNGYEFNLFLNYHLITQSTGLYVSDSSSWLDDRLKVEAGFKYVMMNRQGTNNYDNAQPYNVGVNYTAPLPRVAASYKIDDHNQVYFDAAANFRMPLASSYFSGIPGNSPGIGGSIKPEFAISEELGYRHYGLFNLTVSLFNYNFTNRNITTSVVINGSSFGGVGVNAGGQTVRGADIEFGLRPWHHISPYVSAEYLYARTDNNLPAVAENGVVDYLPTTGKRAPQAPEFTTSAALSYDDSTFFGNFMYRWIDKQYSDFMDQESLPAHGQIDMTLGYRLPNVWRLKHPQIQLNMYNLASWHYRSSVQSLSNNTNPVTGVYGNLIDSAGAPTYLIAPNFAAMFTVTAGF</sequence>
<evidence type="ECO:0000256" key="12">
    <source>
        <dbReference type="PROSITE-ProRule" id="PRU01360"/>
    </source>
</evidence>
<dbReference type="SUPFAM" id="SSF56935">
    <property type="entry name" value="Porins"/>
    <property type="match status" value="1"/>
</dbReference>
<keyword evidence="8" id="KW-0406">Ion transport</keyword>
<evidence type="ECO:0000259" key="14">
    <source>
        <dbReference type="Pfam" id="PF00593"/>
    </source>
</evidence>